<reference evidence="2" key="3">
    <citation type="submission" date="2025-09" db="UniProtKB">
        <authorList>
            <consortium name="Ensembl"/>
        </authorList>
    </citation>
    <scope>IDENTIFICATION</scope>
    <source>
        <strain evidence="2">Hd-rR</strain>
    </source>
</reference>
<protein>
    <recommendedName>
        <fullName evidence="1">Ig-like domain-containing protein</fullName>
    </recommendedName>
</protein>
<dbReference type="Pfam" id="PF07679">
    <property type="entry name" value="I-set"/>
    <property type="match status" value="1"/>
</dbReference>
<evidence type="ECO:0000313" key="3">
    <source>
        <dbReference type="Proteomes" id="UP000001038"/>
    </source>
</evidence>
<dbReference type="InterPro" id="IPR013783">
    <property type="entry name" value="Ig-like_fold"/>
</dbReference>
<sequence length="189" mass="20668">MLGDQATVFYEPESSTVIRGLVAVLDCEFGGSEPFKGFLSSLEIHPFESVDAGEYECTIANDVGSMTSKSVVRQKGHVTAGNSATLENTITGSPELSVKWFKDGKEIISGHKYKVKLKEHSALLKILTSEQGDTGDYTMVVSNKVGQDKCTSSVTVIAIKGLYCFPSALLSVFSLTFKVHFWPKHSWYL</sequence>
<reference evidence="2 3" key="1">
    <citation type="journal article" date="2007" name="Nature">
        <title>The medaka draft genome and insights into vertebrate genome evolution.</title>
        <authorList>
            <person name="Kasahara M."/>
            <person name="Naruse K."/>
            <person name="Sasaki S."/>
            <person name="Nakatani Y."/>
            <person name="Qu W."/>
            <person name="Ahsan B."/>
            <person name="Yamada T."/>
            <person name="Nagayasu Y."/>
            <person name="Doi K."/>
            <person name="Kasai Y."/>
            <person name="Jindo T."/>
            <person name="Kobayashi D."/>
            <person name="Shimada A."/>
            <person name="Toyoda A."/>
            <person name="Kuroki Y."/>
            <person name="Fujiyama A."/>
            <person name="Sasaki T."/>
            <person name="Shimizu A."/>
            <person name="Asakawa S."/>
            <person name="Shimizu N."/>
            <person name="Hashimoto S."/>
            <person name="Yang J."/>
            <person name="Lee Y."/>
            <person name="Matsushima K."/>
            <person name="Sugano S."/>
            <person name="Sakaizumi M."/>
            <person name="Narita T."/>
            <person name="Ohishi K."/>
            <person name="Haga S."/>
            <person name="Ohta F."/>
            <person name="Nomoto H."/>
            <person name="Nogata K."/>
            <person name="Morishita T."/>
            <person name="Endo T."/>
            <person name="Shin-I T."/>
            <person name="Takeda H."/>
            <person name="Morishita S."/>
            <person name="Kohara Y."/>
        </authorList>
    </citation>
    <scope>NUCLEOTIDE SEQUENCE [LARGE SCALE GENOMIC DNA]</scope>
    <source>
        <strain evidence="2 3">Hd-rR</strain>
    </source>
</reference>
<dbReference type="Ensembl" id="ENSORLT00000029629.1">
    <property type="protein sequence ID" value="ENSORLP00000040946.1"/>
    <property type="gene ID" value="ENSORLG00000025823.1"/>
</dbReference>
<dbReference type="InterPro" id="IPR036179">
    <property type="entry name" value="Ig-like_dom_sf"/>
</dbReference>
<reference evidence="2" key="2">
    <citation type="submission" date="2025-08" db="UniProtKB">
        <authorList>
            <consortium name="Ensembl"/>
        </authorList>
    </citation>
    <scope>IDENTIFICATION</scope>
    <source>
        <strain evidence="2">Hd-rR</strain>
    </source>
</reference>
<dbReference type="GeneTree" id="ENSGT01110000267173"/>
<name>A0A3B3IB24_ORYLA</name>
<dbReference type="PANTHER" id="PTHR47633">
    <property type="entry name" value="IMMUNOGLOBULIN"/>
    <property type="match status" value="1"/>
</dbReference>
<organism evidence="2 3">
    <name type="scientific">Oryzias latipes</name>
    <name type="common">Japanese rice fish</name>
    <name type="synonym">Japanese killifish</name>
    <dbReference type="NCBI Taxonomy" id="8090"/>
    <lineage>
        <taxon>Eukaryota</taxon>
        <taxon>Metazoa</taxon>
        <taxon>Chordata</taxon>
        <taxon>Craniata</taxon>
        <taxon>Vertebrata</taxon>
        <taxon>Euteleostomi</taxon>
        <taxon>Actinopterygii</taxon>
        <taxon>Neopterygii</taxon>
        <taxon>Teleostei</taxon>
        <taxon>Neoteleostei</taxon>
        <taxon>Acanthomorphata</taxon>
        <taxon>Ovalentaria</taxon>
        <taxon>Atherinomorphae</taxon>
        <taxon>Beloniformes</taxon>
        <taxon>Adrianichthyidae</taxon>
        <taxon>Oryziinae</taxon>
        <taxon>Oryzias</taxon>
    </lineage>
</organism>
<dbReference type="Gene3D" id="2.60.40.10">
    <property type="entry name" value="Immunoglobulins"/>
    <property type="match status" value="1"/>
</dbReference>
<dbReference type="PROSITE" id="PS50835">
    <property type="entry name" value="IG_LIKE"/>
    <property type="match status" value="1"/>
</dbReference>
<dbReference type="SMART" id="SM00409">
    <property type="entry name" value="IG"/>
    <property type="match status" value="2"/>
</dbReference>
<dbReference type="InterPro" id="IPR013098">
    <property type="entry name" value="Ig_I-set"/>
</dbReference>
<dbReference type="InterPro" id="IPR003599">
    <property type="entry name" value="Ig_sub"/>
</dbReference>
<evidence type="ECO:0000313" key="2">
    <source>
        <dbReference type="Ensembl" id="ENSORLP00000040946.1"/>
    </source>
</evidence>
<dbReference type="SUPFAM" id="SSF48726">
    <property type="entry name" value="Immunoglobulin"/>
    <property type="match status" value="2"/>
</dbReference>
<evidence type="ECO:0000259" key="1">
    <source>
        <dbReference type="PROSITE" id="PS50835"/>
    </source>
</evidence>
<keyword evidence="3" id="KW-1185">Reference proteome</keyword>
<dbReference type="InterPro" id="IPR007110">
    <property type="entry name" value="Ig-like_dom"/>
</dbReference>
<dbReference type="Bgee" id="ENSORLG00000025823">
    <property type="expression patterns" value="Expressed in muscle tissue and 5 other cell types or tissues"/>
</dbReference>
<accession>A0A3B3IB24</accession>
<proteinExistence type="predicted"/>
<dbReference type="AlphaFoldDB" id="A0A3B3IB24"/>
<dbReference type="FunFam" id="2.60.40.10:FF:000022">
    <property type="entry name" value="Cardiac titin"/>
    <property type="match status" value="1"/>
</dbReference>
<feature type="domain" description="Ig-like" evidence="1">
    <location>
        <begin position="67"/>
        <end position="155"/>
    </location>
</feature>
<dbReference type="Proteomes" id="UP000001038">
    <property type="component" value="Chromosome 21"/>
</dbReference>